<dbReference type="InterPro" id="IPR036388">
    <property type="entry name" value="WH-like_DNA-bd_sf"/>
</dbReference>
<dbReference type="GO" id="GO:0030170">
    <property type="term" value="F:pyridoxal phosphate binding"/>
    <property type="evidence" value="ECO:0007669"/>
    <property type="project" value="InterPro"/>
</dbReference>
<reference evidence="7 8" key="1">
    <citation type="submission" date="2020-08" db="EMBL/GenBank/DDBJ databases">
        <title>Genomic Encyclopedia of Type Strains, Phase IV (KMG-IV): sequencing the most valuable type-strain genomes for metagenomic binning, comparative biology and taxonomic classification.</title>
        <authorList>
            <person name="Goeker M."/>
        </authorList>
    </citation>
    <scope>NUCLEOTIDE SEQUENCE [LARGE SCALE GENOMIC DNA]</scope>
    <source>
        <strain evidence="7 8">DSM 101791</strain>
    </source>
</reference>
<dbReference type="InterPro" id="IPR036390">
    <property type="entry name" value="WH_DNA-bd_sf"/>
</dbReference>
<dbReference type="PANTHER" id="PTHR46577">
    <property type="entry name" value="HTH-TYPE TRANSCRIPTIONAL REGULATORY PROTEIN GABR"/>
    <property type="match status" value="1"/>
</dbReference>
<dbReference type="EMBL" id="JACHFN010000002">
    <property type="protein sequence ID" value="MBB5233454.1"/>
    <property type="molecule type" value="Genomic_DNA"/>
</dbReference>
<protein>
    <submittedName>
        <fullName evidence="7">GntR family transcriptional regulator/MocR family aminotransferase</fullName>
    </submittedName>
</protein>
<evidence type="ECO:0000256" key="5">
    <source>
        <dbReference type="ARBA" id="ARBA00023163"/>
    </source>
</evidence>
<dbReference type="PANTHER" id="PTHR46577:SF1">
    <property type="entry name" value="HTH-TYPE TRANSCRIPTIONAL REGULATORY PROTEIN GABR"/>
    <property type="match status" value="1"/>
</dbReference>
<dbReference type="RefSeq" id="WP_184025904.1">
    <property type="nucleotide sequence ID" value="NZ_JACHFN010000002.1"/>
</dbReference>
<keyword evidence="7" id="KW-0032">Aminotransferase</keyword>
<dbReference type="Gene3D" id="3.40.640.10">
    <property type="entry name" value="Type I PLP-dependent aspartate aminotransferase-like (Major domain)"/>
    <property type="match status" value="1"/>
</dbReference>
<dbReference type="SUPFAM" id="SSF53383">
    <property type="entry name" value="PLP-dependent transferases"/>
    <property type="match status" value="1"/>
</dbReference>
<dbReference type="InterPro" id="IPR004839">
    <property type="entry name" value="Aminotransferase_I/II_large"/>
</dbReference>
<dbReference type="InterPro" id="IPR015421">
    <property type="entry name" value="PyrdxlP-dep_Trfase_major"/>
</dbReference>
<dbReference type="SMART" id="SM00345">
    <property type="entry name" value="HTH_GNTR"/>
    <property type="match status" value="1"/>
</dbReference>
<dbReference type="Gene3D" id="1.10.10.10">
    <property type="entry name" value="Winged helix-like DNA-binding domain superfamily/Winged helix DNA-binding domain"/>
    <property type="match status" value="1"/>
</dbReference>
<dbReference type="SUPFAM" id="SSF46785">
    <property type="entry name" value="Winged helix' DNA-binding domain"/>
    <property type="match status" value="1"/>
</dbReference>
<keyword evidence="8" id="KW-1185">Reference proteome</keyword>
<dbReference type="PROSITE" id="PS50949">
    <property type="entry name" value="HTH_GNTR"/>
    <property type="match status" value="1"/>
</dbReference>
<keyword evidence="5" id="KW-0804">Transcription</keyword>
<evidence type="ECO:0000313" key="8">
    <source>
        <dbReference type="Proteomes" id="UP000525389"/>
    </source>
</evidence>
<dbReference type="AlphaFoldDB" id="A0A7W8GD94"/>
<dbReference type="GO" id="GO:0008483">
    <property type="term" value="F:transaminase activity"/>
    <property type="evidence" value="ECO:0007669"/>
    <property type="project" value="UniProtKB-KW"/>
</dbReference>
<dbReference type="Pfam" id="PF00155">
    <property type="entry name" value="Aminotran_1_2"/>
    <property type="match status" value="1"/>
</dbReference>
<evidence type="ECO:0000256" key="2">
    <source>
        <dbReference type="ARBA" id="ARBA00022898"/>
    </source>
</evidence>
<accession>A0A7W8GD94</accession>
<keyword evidence="7" id="KW-0808">Transferase</keyword>
<keyword evidence="2" id="KW-0663">Pyridoxal phosphate</keyword>
<organism evidence="7 8">
    <name type="scientific">Deinococcus budaensis</name>
    <dbReference type="NCBI Taxonomy" id="1665626"/>
    <lineage>
        <taxon>Bacteria</taxon>
        <taxon>Thermotogati</taxon>
        <taxon>Deinococcota</taxon>
        <taxon>Deinococci</taxon>
        <taxon>Deinococcales</taxon>
        <taxon>Deinococcaceae</taxon>
        <taxon>Deinococcus</taxon>
    </lineage>
</organism>
<evidence type="ECO:0000259" key="6">
    <source>
        <dbReference type="PROSITE" id="PS50949"/>
    </source>
</evidence>
<proteinExistence type="inferred from homology"/>
<keyword evidence="4" id="KW-0238">DNA-binding</keyword>
<evidence type="ECO:0000256" key="3">
    <source>
        <dbReference type="ARBA" id="ARBA00023015"/>
    </source>
</evidence>
<dbReference type="PRINTS" id="PR00035">
    <property type="entry name" value="HTHGNTR"/>
</dbReference>
<feature type="domain" description="HTH gntR-type" evidence="6">
    <location>
        <begin position="12"/>
        <end position="80"/>
    </location>
</feature>
<dbReference type="CDD" id="cd07377">
    <property type="entry name" value="WHTH_GntR"/>
    <property type="match status" value="1"/>
</dbReference>
<dbReference type="GO" id="GO:0003700">
    <property type="term" value="F:DNA-binding transcription factor activity"/>
    <property type="evidence" value="ECO:0007669"/>
    <property type="project" value="InterPro"/>
</dbReference>
<evidence type="ECO:0000256" key="1">
    <source>
        <dbReference type="ARBA" id="ARBA00005384"/>
    </source>
</evidence>
<dbReference type="Proteomes" id="UP000525389">
    <property type="component" value="Unassembled WGS sequence"/>
</dbReference>
<evidence type="ECO:0000313" key="7">
    <source>
        <dbReference type="EMBL" id="MBB5233454.1"/>
    </source>
</evidence>
<dbReference type="Pfam" id="PF00392">
    <property type="entry name" value="GntR"/>
    <property type="match status" value="1"/>
</dbReference>
<sequence>MIDQLRPALPGEALHARVARTLREAVLAGALPEGTRLPGHRVLAARLGVSRNTLTDALEQLGAEGYVRASARSGTRVAVPAPAPGEAPAPPPLPLSAWATRALSGALPDVGGEYAVDFRVGQPVPDLYPAGAWAQALARQAREAGRGGAPLLEREAELGPLETRRALAAYLNAERGARVTPDMVMLTGGTQASLDALARLFLEEGRVAALEDPTYPGARAALGATGASLWPVPVDAQGLDPAALPARATLLYLTPGAQYPTTVTLPAARQAEVVAWAGRAGAFVLEDDYAADLHHSARPPAAMQGLAPGRVILLGSFSKSLAPVTRSGYLVAPERVIRVLARTRPLTDRAPATLDALALADVLASGAYARHLRGARQAIRHRHEVLLAALAPALPGWAVTPARAGLHVHVTLPPGLSEEEAVARAAAAGVALTPAAPLAQETRPPAVLLAFAHLPPERLRGGVARLAQALAGNPTDVKI</sequence>
<dbReference type="InterPro" id="IPR051446">
    <property type="entry name" value="HTH_trans_reg/aminotransferase"/>
</dbReference>
<gene>
    <name evidence="7" type="ORF">HNQ09_000871</name>
</gene>
<dbReference type="InterPro" id="IPR000524">
    <property type="entry name" value="Tscrpt_reg_HTH_GntR"/>
</dbReference>
<dbReference type="CDD" id="cd00609">
    <property type="entry name" value="AAT_like"/>
    <property type="match status" value="1"/>
</dbReference>
<keyword evidence="3" id="KW-0805">Transcription regulation</keyword>
<comment type="caution">
    <text evidence="7">The sequence shown here is derived from an EMBL/GenBank/DDBJ whole genome shotgun (WGS) entry which is preliminary data.</text>
</comment>
<comment type="similarity">
    <text evidence="1">In the C-terminal section; belongs to the class-I pyridoxal-phosphate-dependent aminotransferase family.</text>
</comment>
<dbReference type="InterPro" id="IPR015424">
    <property type="entry name" value="PyrdxlP-dep_Trfase"/>
</dbReference>
<evidence type="ECO:0000256" key="4">
    <source>
        <dbReference type="ARBA" id="ARBA00023125"/>
    </source>
</evidence>
<dbReference type="GO" id="GO:0003677">
    <property type="term" value="F:DNA binding"/>
    <property type="evidence" value="ECO:0007669"/>
    <property type="project" value="UniProtKB-KW"/>
</dbReference>
<name>A0A7W8GD94_9DEIO</name>